<feature type="region of interest" description="Disordered" evidence="1">
    <location>
        <begin position="209"/>
        <end position="228"/>
    </location>
</feature>
<proteinExistence type="predicted"/>
<reference evidence="2 3" key="2">
    <citation type="submission" date="2016-08" db="EMBL/GenBank/DDBJ databases">
        <title>Pervasive Adenine N6-methylation of Active Genes in Fungi.</title>
        <authorList>
            <consortium name="DOE Joint Genome Institute"/>
            <person name="Mondo S.J."/>
            <person name="Dannebaum R.O."/>
            <person name="Kuo R.C."/>
            <person name="Labutti K."/>
            <person name="Haridas S."/>
            <person name="Kuo A."/>
            <person name="Salamov A."/>
            <person name="Ahrendt S.R."/>
            <person name="Lipzen A."/>
            <person name="Sullivan W."/>
            <person name="Andreopoulos W.B."/>
            <person name="Clum A."/>
            <person name="Lindquist E."/>
            <person name="Daum C."/>
            <person name="Ramamoorthy G.K."/>
            <person name="Gryganskyi A."/>
            <person name="Culley D."/>
            <person name="Magnuson J.K."/>
            <person name="James T.Y."/>
            <person name="O'Malley M.A."/>
            <person name="Stajich J.E."/>
            <person name="Spatafora J.W."/>
            <person name="Visel A."/>
            <person name="Grigoriev I.V."/>
        </authorList>
    </citation>
    <scope>NUCLEOTIDE SEQUENCE [LARGE SCALE GENOMIC DNA]</scope>
    <source>
        <strain evidence="2 3">S4</strain>
    </source>
</reference>
<dbReference type="AlphaFoldDB" id="A0A1Y1XE19"/>
<organism evidence="2 3">
    <name type="scientific">Anaeromyces robustus</name>
    <dbReference type="NCBI Taxonomy" id="1754192"/>
    <lineage>
        <taxon>Eukaryota</taxon>
        <taxon>Fungi</taxon>
        <taxon>Fungi incertae sedis</taxon>
        <taxon>Chytridiomycota</taxon>
        <taxon>Chytridiomycota incertae sedis</taxon>
        <taxon>Neocallimastigomycetes</taxon>
        <taxon>Neocallimastigales</taxon>
        <taxon>Neocallimastigaceae</taxon>
        <taxon>Anaeromyces</taxon>
    </lineage>
</organism>
<feature type="region of interest" description="Disordered" evidence="1">
    <location>
        <begin position="585"/>
        <end position="673"/>
    </location>
</feature>
<dbReference type="Proteomes" id="UP000193944">
    <property type="component" value="Unassembled WGS sequence"/>
</dbReference>
<feature type="region of interest" description="Disordered" evidence="1">
    <location>
        <begin position="42"/>
        <end position="64"/>
    </location>
</feature>
<accession>A0A1Y1XE19</accession>
<feature type="compositionally biased region" description="Basic and acidic residues" evidence="1">
    <location>
        <begin position="605"/>
        <end position="622"/>
    </location>
</feature>
<evidence type="ECO:0000256" key="1">
    <source>
        <dbReference type="SAM" id="MobiDB-lite"/>
    </source>
</evidence>
<feature type="compositionally biased region" description="Polar residues" evidence="1">
    <location>
        <begin position="528"/>
        <end position="562"/>
    </location>
</feature>
<evidence type="ECO:0000313" key="2">
    <source>
        <dbReference type="EMBL" id="ORX83979.1"/>
    </source>
</evidence>
<name>A0A1Y1XE19_9FUNG</name>
<feature type="region of interest" description="Disordered" evidence="1">
    <location>
        <begin position="801"/>
        <end position="828"/>
    </location>
</feature>
<protein>
    <submittedName>
        <fullName evidence="2">Uncharacterized protein</fullName>
    </submittedName>
</protein>
<keyword evidence="3" id="KW-1185">Reference proteome</keyword>
<dbReference type="EMBL" id="MCFG01000061">
    <property type="protein sequence ID" value="ORX83979.1"/>
    <property type="molecule type" value="Genomic_DNA"/>
</dbReference>
<dbReference type="OrthoDB" id="2157915at2759"/>
<feature type="compositionally biased region" description="Low complexity" evidence="1">
    <location>
        <begin position="239"/>
        <end position="252"/>
    </location>
</feature>
<feature type="region of interest" description="Disordered" evidence="1">
    <location>
        <begin position="344"/>
        <end position="451"/>
    </location>
</feature>
<feature type="compositionally biased region" description="Polar residues" evidence="1">
    <location>
        <begin position="661"/>
        <end position="673"/>
    </location>
</feature>
<feature type="compositionally biased region" description="Basic and acidic residues" evidence="1">
    <location>
        <begin position="402"/>
        <end position="432"/>
    </location>
</feature>
<feature type="compositionally biased region" description="Low complexity" evidence="1">
    <location>
        <begin position="349"/>
        <end position="368"/>
    </location>
</feature>
<reference evidence="2 3" key="1">
    <citation type="submission" date="2016-08" db="EMBL/GenBank/DDBJ databases">
        <title>A Parts List for Fungal Cellulosomes Revealed by Comparative Genomics.</title>
        <authorList>
            <consortium name="DOE Joint Genome Institute"/>
            <person name="Haitjema C.H."/>
            <person name="Gilmore S.P."/>
            <person name="Henske J.K."/>
            <person name="Solomon K.V."/>
            <person name="De Groot R."/>
            <person name="Kuo A."/>
            <person name="Mondo S.J."/>
            <person name="Salamov A.A."/>
            <person name="Labutti K."/>
            <person name="Zhao Z."/>
            <person name="Chiniquy J."/>
            <person name="Barry K."/>
            <person name="Brewer H.M."/>
            <person name="Purvine S.O."/>
            <person name="Wright A.T."/>
            <person name="Boxma B."/>
            <person name="Van Alen T."/>
            <person name="Hackstein J.H."/>
            <person name="Baker S.E."/>
            <person name="Grigoriev I.V."/>
            <person name="O'Malley M.A."/>
        </authorList>
    </citation>
    <scope>NUCLEOTIDE SEQUENCE [LARGE SCALE GENOMIC DNA]</scope>
    <source>
        <strain evidence="2 3">S4</strain>
    </source>
</reference>
<feature type="compositionally biased region" description="Polar residues" evidence="1">
    <location>
        <begin position="369"/>
        <end position="391"/>
    </location>
</feature>
<feature type="region of interest" description="Disordered" evidence="1">
    <location>
        <begin position="528"/>
        <end position="563"/>
    </location>
</feature>
<comment type="caution">
    <text evidence="2">The sequence shown here is derived from an EMBL/GenBank/DDBJ whole genome shotgun (WGS) entry which is preliminary data.</text>
</comment>
<evidence type="ECO:0000313" key="3">
    <source>
        <dbReference type="Proteomes" id="UP000193944"/>
    </source>
</evidence>
<gene>
    <name evidence="2" type="ORF">BCR32DRAFT_291651</name>
</gene>
<sequence length="828" mass="95694">MNPQERLDSINSSLNSSQIHDFGFAERKRYGQFNNFSDIFNVKNEENNGNNNGKYSRESEYNNNGRRKYQNHHYQLTSPFGRDDIAVDNPHKVQSFYNINENNNNNNNDNNNEPSYLLPQTEPNMMAQSEMSNIEGGNYYDSNSINNNNNNNRINIISRESMRNNNNNNNNNNGIERHEDIFVSREDLQTPEQRKESLLRRQKLDQLLNNNNNDLPQTQNQNQTQTQTKYAAPFATSFDNKNNNNNNNNDNNSVPRPLNSSISVSSLAPFATVEYNPYDKYVNEYQEIPSTNQVKEYNQFISHHGHHSTSNSNPHAYHHINVQDNIPDQVHDDEEFIPDSSYHHIKPLSASSNKSRNNNNNNKNNISNYDQSQDYSSTHPLQTSSSPSLQTPYFHETSSRPLPREDEIIRGKGEEELQEKKDYGNKQEEMKEMNNNNNNDNNDNNNISKDHITSSFDKATALSDRNYFNKIMNDHQPPKETPEELINKEKYEEAKNRFDELYRDLMATEDLKNHPELLEELNKISGTESMIPSNPNDITTTEKNLVTSPTPMNYNDNVNSNAPKEDYIHSLEDLDKKLEKISFDSNQQITDMKGPKETITTTTTNEHEHEQHEHEHEHEHNNNIEQQEQEQQEQQYPPHHHHPNRKNYNESHIFDTPDPLPTSNSSSQQQDKSRFKISNSYNNIFGSPELDAEVEKQAQENRKLYSRRHLKLAQQNYSDIFCLGGSGNGNGNEQQKLIASNLGSSELPPEVPPLQLYSRRSSQANLQTSRDNPMLTTYGSMNKSASNLENRRQMAEQPTFGLSSVQSHHTYKTKSRKYTPANSSQILF</sequence>
<feature type="compositionally biased region" description="Low complexity" evidence="1">
    <location>
        <begin position="434"/>
        <end position="446"/>
    </location>
</feature>
<feature type="region of interest" description="Disordered" evidence="1">
    <location>
        <begin position="236"/>
        <end position="258"/>
    </location>
</feature>